<keyword evidence="1" id="KW-0472">Membrane</keyword>
<dbReference type="AlphaFoldDB" id="A0A5M4FE14"/>
<feature type="transmembrane region" description="Helical" evidence="1">
    <location>
        <begin position="21"/>
        <end position="42"/>
    </location>
</feature>
<reference evidence="2" key="1">
    <citation type="submission" date="2019-09" db="EMBL/GenBank/DDBJ databases">
        <authorList>
            <person name="Li J."/>
        </authorList>
    </citation>
    <scope>NUCLEOTIDE SEQUENCE [LARGE SCALE GENOMIC DNA]</scope>
    <source>
        <strain evidence="2">JCM 14732</strain>
    </source>
</reference>
<keyword evidence="1" id="KW-0812">Transmembrane</keyword>
<evidence type="ECO:0000313" key="3">
    <source>
        <dbReference type="Proteomes" id="UP000380867"/>
    </source>
</evidence>
<dbReference type="RefSeq" id="WP_149688930.1">
    <property type="nucleotide sequence ID" value="NZ_SDPQ02000002.1"/>
</dbReference>
<organism evidence="2 3">
    <name type="scientific">Aeromicrobium ginsengisoli</name>
    <dbReference type="NCBI Taxonomy" id="363867"/>
    <lineage>
        <taxon>Bacteria</taxon>
        <taxon>Bacillati</taxon>
        <taxon>Actinomycetota</taxon>
        <taxon>Actinomycetes</taxon>
        <taxon>Propionibacteriales</taxon>
        <taxon>Nocardioidaceae</taxon>
        <taxon>Aeromicrobium</taxon>
    </lineage>
</organism>
<accession>A0A5M4FE14</accession>
<dbReference type="OrthoDB" id="2717873at2"/>
<gene>
    <name evidence="2" type="ORF">ESP70_008875</name>
</gene>
<sequence>MTALDTRPLEASPEIRRVAHLVPLLTLPSGLWRIALVAGLPLTNAEVGGFWMRVYIVSLSLVTEGAALLTLGLVQRWGEVAPRWIPLIGGRRVRPLAAFIPAIVGAAFLTALWTWVFWGMAGSEFYDYFDGPQAVIVTLAYVPLLAWGPLLAVVAIAYLRRRRT</sequence>
<feature type="transmembrane region" description="Helical" evidence="1">
    <location>
        <begin position="95"/>
        <end position="118"/>
    </location>
</feature>
<feature type="transmembrane region" description="Helical" evidence="1">
    <location>
        <begin position="54"/>
        <end position="74"/>
    </location>
</feature>
<evidence type="ECO:0000256" key="1">
    <source>
        <dbReference type="SAM" id="Phobius"/>
    </source>
</evidence>
<name>A0A5M4FE14_9ACTN</name>
<dbReference type="Proteomes" id="UP000380867">
    <property type="component" value="Unassembled WGS sequence"/>
</dbReference>
<keyword evidence="3" id="KW-1185">Reference proteome</keyword>
<evidence type="ECO:0000313" key="2">
    <source>
        <dbReference type="EMBL" id="KAA1397479.1"/>
    </source>
</evidence>
<keyword evidence="1" id="KW-1133">Transmembrane helix</keyword>
<protein>
    <recommendedName>
        <fullName evidence="4">DUF3995 domain-containing protein</fullName>
    </recommendedName>
</protein>
<evidence type="ECO:0008006" key="4">
    <source>
        <dbReference type="Google" id="ProtNLM"/>
    </source>
</evidence>
<comment type="caution">
    <text evidence="2">The sequence shown here is derived from an EMBL/GenBank/DDBJ whole genome shotgun (WGS) entry which is preliminary data.</text>
</comment>
<proteinExistence type="predicted"/>
<feature type="transmembrane region" description="Helical" evidence="1">
    <location>
        <begin position="138"/>
        <end position="159"/>
    </location>
</feature>
<dbReference type="EMBL" id="SDPQ02000002">
    <property type="protein sequence ID" value="KAA1397479.1"/>
    <property type="molecule type" value="Genomic_DNA"/>
</dbReference>